<dbReference type="RefSeq" id="WP_278057913.1">
    <property type="nucleotide sequence ID" value="NZ_CP121247.1"/>
</dbReference>
<feature type="compositionally biased region" description="Polar residues" evidence="1">
    <location>
        <begin position="148"/>
        <end position="169"/>
    </location>
</feature>
<accession>A0ABT9NBD7</accession>
<evidence type="ECO:0000313" key="4">
    <source>
        <dbReference type="Proteomes" id="UP001235966"/>
    </source>
</evidence>
<protein>
    <submittedName>
        <fullName evidence="3">Nucleoid-associated protein YgaU</fullName>
    </submittedName>
</protein>
<organism evidence="3 4">
    <name type="scientific">Arcanobacterium wilhelmae</name>
    <dbReference type="NCBI Taxonomy" id="1803177"/>
    <lineage>
        <taxon>Bacteria</taxon>
        <taxon>Bacillati</taxon>
        <taxon>Actinomycetota</taxon>
        <taxon>Actinomycetes</taxon>
        <taxon>Actinomycetales</taxon>
        <taxon>Actinomycetaceae</taxon>
        <taxon>Arcanobacterium</taxon>
    </lineage>
</organism>
<sequence>MLWHTSAWVLYTIANRTRNASLMAQVAVIAPKRIARKAALALTLPTFMLASPAVAAPIDLTWGSDVGQEISYDQPSGVENGTPDVDPSSAPDARISPDADSTPHTTATPDVSIQPVIPTPAPASVALPHHTDPQTTVTDAAPEELTSPRPQTTPSNSHPRTPANITTSAPRKITVHRGDSLWAIAQKIDQHQTAELVDRIWHHNKSVIGDNPNLIYAGQVLEIPEVTNVSAR</sequence>
<dbReference type="PROSITE" id="PS51782">
    <property type="entry name" value="LYSM"/>
    <property type="match status" value="1"/>
</dbReference>
<comment type="caution">
    <text evidence="3">The sequence shown here is derived from an EMBL/GenBank/DDBJ whole genome shotgun (WGS) entry which is preliminary data.</text>
</comment>
<dbReference type="Proteomes" id="UP001235966">
    <property type="component" value="Unassembled WGS sequence"/>
</dbReference>
<feature type="compositionally biased region" description="Polar residues" evidence="1">
    <location>
        <begin position="102"/>
        <end position="111"/>
    </location>
</feature>
<dbReference type="Gene3D" id="3.10.350.10">
    <property type="entry name" value="LysM domain"/>
    <property type="match status" value="1"/>
</dbReference>
<dbReference type="EMBL" id="JAUSQW010000001">
    <property type="protein sequence ID" value="MDP9800541.1"/>
    <property type="molecule type" value="Genomic_DNA"/>
</dbReference>
<evidence type="ECO:0000313" key="3">
    <source>
        <dbReference type="EMBL" id="MDP9800541.1"/>
    </source>
</evidence>
<dbReference type="InterPro" id="IPR052196">
    <property type="entry name" value="Bact_Kbp"/>
</dbReference>
<proteinExistence type="predicted"/>
<evidence type="ECO:0000259" key="2">
    <source>
        <dbReference type="PROSITE" id="PS51782"/>
    </source>
</evidence>
<reference evidence="3 4" key="1">
    <citation type="submission" date="2023-07" db="EMBL/GenBank/DDBJ databases">
        <title>Sequencing the genomes of 1000 actinobacteria strains.</title>
        <authorList>
            <person name="Klenk H.-P."/>
        </authorList>
    </citation>
    <scope>NUCLEOTIDE SEQUENCE [LARGE SCALE GENOMIC DNA]</scope>
    <source>
        <strain evidence="3 4">DSM 102162</strain>
    </source>
</reference>
<feature type="region of interest" description="Disordered" evidence="1">
    <location>
        <begin position="69"/>
        <end position="169"/>
    </location>
</feature>
<dbReference type="Pfam" id="PF01476">
    <property type="entry name" value="LysM"/>
    <property type="match status" value="1"/>
</dbReference>
<dbReference type="CDD" id="cd00118">
    <property type="entry name" value="LysM"/>
    <property type="match status" value="1"/>
</dbReference>
<keyword evidence="4" id="KW-1185">Reference proteome</keyword>
<dbReference type="SUPFAM" id="SSF54106">
    <property type="entry name" value="LysM domain"/>
    <property type="match status" value="1"/>
</dbReference>
<gene>
    <name evidence="3" type="ORF">J2S49_000617</name>
</gene>
<name>A0ABT9NBD7_9ACTO</name>
<dbReference type="InterPro" id="IPR018392">
    <property type="entry name" value="LysM"/>
</dbReference>
<dbReference type="SMART" id="SM00257">
    <property type="entry name" value="LysM"/>
    <property type="match status" value="1"/>
</dbReference>
<feature type="domain" description="LysM" evidence="2">
    <location>
        <begin position="171"/>
        <end position="223"/>
    </location>
</feature>
<dbReference type="PANTHER" id="PTHR34700">
    <property type="entry name" value="POTASSIUM BINDING PROTEIN KBP"/>
    <property type="match status" value="1"/>
</dbReference>
<dbReference type="PANTHER" id="PTHR34700:SF4">
    <property type="entry name" value="PHAGE-LIKE ELEMENT PBSX PROTEIN XKDP"/>
    <property type="match status" value="1"/>
</dbReference>
<evidence type="ECO:0000256" key="1">
    <source>
        <dbReference type="SAM" id="MobiDB-lite"/>
    </source>
</evidence>
<dbReference type="InterPro" id="IPR036779">
    <property type="entry name" value="LysM_dom_sf"/>
</dbReference>